<organism evidence="3 4">
    <name type="scientific">Hymenobacter koreensis</name>
    <dbReference type="NCBI Taxonomy" id="1084523"/>
    <lineage>
        <taxon>Bacteria</taxon>
        <taxon>Pseudomonadati</taxon>
        <taxon>Bacteroidota</taxon>
        <taxon>Cytophagia</taxon>
        <taxon>Cytophagales</taxon>
        <taxon>Hymenobacteraceae</taxon>
        <taxon>Hymenobacter</taxon>
    </lineage>
</organism>
<keyword evidence="4" id="KW-1185">Reference proteome</keyword>
<feature type="chain" id="PRO_5047359785" description="DUF4097 domain-containing protein" evidence="1">
    <location>
        <begin position="32"/>
        <end position="283"/>
    </location>
</feature>
<name>A0ABP8IYK7_9BACT</name>
<dbReference type="Pfam" id="PF13349">
    <property type="entry name" value="DUF4097"/>
    <property type="match status" value="1"/>
</dbReference>
<feature type="signal peptide" evidence="1">
    <location>
        <begin position="1"/>
        <end position="31"/>
    </location>
</feature>
<protein>
    <recommendedName>
        <fullName evidence="2">DUF4097 domain-containing protein</fullName>
    </recommendedName>
</protein>
<evidence type="ECO:0000256" key="1">
    <source>
        <dbReference type="SAM" id="SignalP"/>
    </source>
</evidence>
<reference evidence="4" key="1">
    <citation type="journal article" date="2019" name="Int. J. Syst. Evol. Microbiol.">
        <title>The Global Catalogue of Microorganisms (GCM) 10K type strain sequencing project: providing services to taxonomists for standard genome sequencing and annotation.</title>
        <authorList>
            <consortium name="The Broad Institute Genomics Platform"/>
            <consortium name="The Broad Institute Genome Sequencing Center for Infectious Disease"/>
            <person name="Wu L."/>
            <person name="Ma J."/>
        </authorList>
    </citation>
    <scope>NUCLEOTIDE SEQUENCE [LARGE SCALE GENOMIC DNA]</scope>
    <source>
        <strain evidence="4">JCM 17924</strain>
    </source>
</reference>
<gene>
    <name evidence="3" type="ORF">GCM10023186_19110</name>
</gene>
<dbReference type="EMBL" id="BAABHA010000004">
    <property type="protein sequence ID" value="GAA4380532.1"/>
    <property type="molecule type" value="Genomic_DNA"/>
</dbReference>
<proteinExistence type="predicted"/>
<dbReference type="InterPro" id="IPR025164">
    <property type="entry name" value="Toastrack_DUF4097"/>
</dbReference>
<keyword evidence="1" id="KW-0732">Signal</keyword>
<evidence type="ECO:0000313" key="4">
    <source>
        <dbReference type="Proteomes" id="UP001500454"/>
    </source>
</evidence>
<dbReference type="Proteomes" id="UP001500454">
    <property type="component" value="Unassembled WGS sequence"/>
</dbReference>
<evidence type="ECO:0000259" key="2">
    <source>
        <dbReference type="Pfam" id="PF13349"/>
    </source>
</evidence>
<evidence type="ECO:0000313" key="3">
    <source>
        <dbReference type="EMBL" id="GAA4380532.1"/>
    </source>
</evidence>
<accession>A0ABP8IYK7</accession>
<sequence length="283" mass="29342">MEYSPQPNPYNTMKALLAALLLGSAALAASAQSVPAFTSTCDEGHWSNSGQSRYCETRDLTLPAVKSGPLTVDGQRNGGISVKGYSGTEVRVRVKVQAWATDEAMAKAKVGAVQISTANNTLRATGPDESGTTNSGYSVSYELLVPEKQDLALTTHNGGISIANVRGAVTFAAQNGGVNISGDGGDVRGTTRNGGLNITLSGKKWDGKGLDVTTTNGGINWKVPQDYSAQLFTSTQHGPINTDFPVNVQGRIGREIALNLGKGGTSVRAVTTNGGINVSRAGK</sequence>
<comment type="caution">
    <text evidence="3">The sequence shown here is derived from an EMBL/GenBank/DDBJ whole genome shotgun (WGS) entry which is preliminary data.</text>
</comment>
<feature type="domain" description="DUF4097" evidence="2">
    <location>
        <begin position="62"/>
        <end position="278"/>
    </location>
</feature>